<protein>
    <recommendedName>
        <fullName evidence="2">FAD-dependent oxidoreductase domain-containing protein 1</fullName>
    </recommendedName>
</protein>
<dbReference type="PANTHER" id="PTHR13847">
    <property type="entry name" value="SARCOSINE DEHYDROGENASE-RELATED"/>
    <property type="match status" value="1"/>
</dbReference>
<dbReference type="GO" id="GO:0005737">
    <property type="term" value="C:cytoplasm"/>
    <property type="evidence" value="ECO:0007669"/>
    <property type="project" value="TreeGrafter"/>
</dbReference>
<evidence type="ECO:0000256" key="3">
    <source>
        <dbReference type="ARBA" id="ARBA00046185"/>
    </source>
</evidence>
<comment type="function">
    <text evidence="3">Required for the assembly of the mitochondrial membrane respiratory chain NADH dehydrogenase (Complex I). Involved in mid-late stages of complex I assembly.</text>
</comment>
<keyword evidence="1" id="KW-0560">Oxidoreductase</keyword>
<dbReference type="GO" id="GO:0016491">
    <property type="term" value="F:oxidoreductase activity"/>
    <property type="evidence" value="ECO:0007669"/>
    <property type="project" value="UniProtKB-KW"/>
</dbReference>
<dbReference type="Pfam" id="PF01266">
    <property type="entry name" value="DAO"/>
    <property type="match status" value="1"/>
</dbReference>
<dbReference type="InterPro" id="IPR006076">
    <property type="entry name" value="FAD-dep_OxRdtase"/>
</dbReference>
<reference evidence="5" key="1">
    <citation type="submission" date="2023-08" db="EMBL/GenBank/DDBJ databases">
        <authorList>
            <person name="Chen Y."/>
            <person name="Shah S."/>
            <person name="Dougan E. K."/>
            <person name="Thang M."/>
            <person name="Chan C."/>
        </authorList>
    </citation>
    <scope>NUCLEOTIDE SEQUENCE</scope>
</reference>
<dbReference type="PROSITE" id="PS51257">
    <property type="entry name" value="PROKAR_LIPOPROTEIN"/>
    <property type="match status" value="1"/>
</dbReference>
<organism evidence="5 6">
    <name type="scientific">Effrenium voratum</name>
    <dbReference type="NCBI Taxonomy" id="2562239"/>
    <lineage>
        <taxon>Eukaryota</taxon>
        <taxon>Sar</taxon>
        <taxon>Alveolata</taxon>
        <taxon>Dinophyceae</taxon>
        <taxon>Suessiales</taxon>
        <taxon>Symbiodiniaceae</taxon>
        <taxon>Effrenium</taxon>
    </lineage>
</organism>
<dbReference type="Gene3D" id="3.30.9.10">
    <property type="entry name" value="D-Amino Acid Oxidase, subunit A, domain 2"/>
    <property type="match status" value="1"/>
</dbReference>
<dbReference type="InterPro" id="IPR036188">
    <property type="entry name" value="FAD/NAD-bd_sf"/>
</dbReference>
<dbReference type="PANTHER" id="PTHR13847:SF287">
    <property type="entry name" value="FAD-DEPENDENT OXIDOREDUCTASE DOMAIN-CONTAINING PROTEIN 1"/>
    <property type="match status" value="1"/>
</dbReference>
<evidence type="ECO:0000313" key="5">
    <source>
        <dbReference type="EMBL" id="CAJ1386240.1"/>
    </source>
</evidence>
<accession>A0AA36IEM6</accession>
<comment type="caution">
    <text evidence="5">The sequence shown here is derived from an EMBL/GenBank/DDBJ whole genome shotgun (WGS) entry which is preliminary data.</text>
</comment>
<evidence type="ECO:0000259" key="4">
    <source>
        <dbReference type="Pfam" id="PF01266"/>
    </source>
</evidence>
<evidence type="ECO:0000256" key="2">
    <source>
        <dbReference type="ARBA" id="ARBA00039785"/>
    </source>
</evidence>
<dbReference type="PRINTS" id="PR00420">
    <property type="entry name" value="RNGMNOXGNASE"/>
</dbReference>
<evidence type="ECO:0000256" key="1">
    <source>
        <dbReference type="ARBA" id="ARBA00023002"/>
    </source>
</evidence>
<keyword evidence="6" id="KW-1185">Reference proteome</keyword>
<dbReference type="SUPFAM" id="SSF51905">
    <property type="entry name" value="FAD/NAD(P)-binding domain"/>
    <property type="match status" value="1"/>
</dbReference>
<feature type="domain" description="FAD dependent oxidoreductase" evidence="4">
    <location>
        <begin position="17"/>
        <end position="366"/>
    </location>
</feature>
<dbReference type="AlphaFoldDB" id="A0AA36IEM6"/>
<dbReference type="EMBL" id="CAUJNA010001346">
    <property type="protein sequence ID" value="CAJ1386240.1"/>
    <property type="molecule type" value="Genomic_DNA"/>
</dbReference>
<proteinExistence type="predicted"/>
<evidence type="ECO:0000313" key="6">
    <source>
        <dbReference type="Proteomes" id="UP001178507"/>
    </source>
</evidence>
<dbReference type="Proteomes" id="UP001178507">
    <property type="component" value="Unassembled WGS sequence"/>
</dbReference>
<sequence length="461" mass="50069">MRAGLWRCAPRLSGREVVVAGGGLAGASCAWQLAERGASVTLVEPRALLGATSQYSTECYRDFFIDSALVPFMSRSVELMETLAGDDNVINLTRRGYCFFAGSDGGKEALERFAVLASDFGAGELRSHKSLEKYLRSPASGFRDPALAGIDLVYGSDNIQQIFPFVTKEAQVMLHARKCGWMDSQGLGQAMLAAASESASATRTLRGRVAAVEKRGEDVAAVRVLRNDGAEELLPCDAFVNCGGAWMSKIQRLVTDEALPLENEVHAKVILNDVKGVIPQSSTPFMVWRDQMMLDWDAETREGLVELDDTAEGGIVNSSSWVGPQPGGQHLRPAGNGRVLMLWEHLHRHMPVEEDPEMPLSCFLDMYPELCLAGLQKMVPGLGSYHGELGRDTLVDGGYYTNTPDQRPLVGSHGARNAFVCGGELLAKHVMQEELPSYAGACSWPRLVPPPEIVVDLLDDS</sequence>
<name>A0AA36IEM6_9DINO</name>
<gene>
    <name evidence="5" type="ORF">EVOR1521_LOCUS12659</name>
</gene>
<dbReference type="Gene3D" id="3.50.50.60">
    <property type="entry name" value="FAD/NAD(P)-binding domain"/>
    <property type="match status" value="1"/>
</dbReference>